<proteinExistence type="predicted"/>
<gene>
    <name evidence="1" type="ORF">NPIL_503041</name>
</gene>
<protein>
    <submittedName>
        <fullName evidence="1">Uncharacterized protein</fullName>
    </submittedName>
</protein>
<dbReference type="Proteomes" id="UP000887013">
    <property type="component" value="Unassembled WGS sequence"/>
</dbReference>
<comment type="caution">
    <text evidence="1">The sequence shown here is derived from an EMBL/GenBank/DDBJ whole genome shotgun (WGS) entry which is preliminary data.</text>
</comment>
<organism evidence="1 2">
    <name type="scientific">Nephila pilipes</name>
    <name type="common">Giant wood spider</name>
    <name type="synonym">Nephila maculata</name>
    <dbReference type="NCBI Taxonomy" id="299642"/>
    <lineage>
        <taxon>Eukaryota</taxon>
        <taxon>Metazoa</taxon>
        <taxon>Ecdysozoa</taxon>
        <taxon>Arthropoda</taxon>
        <taxon>Chelicerata</taxon>
        <taxon>Arachnida</taxon>
        <taxon>Araneae</taxon>
        <taxon>Araneomorphae</taxon>
        <taxon>Entelegynae</taxon>
        <taxon>Araneoidea</taxon>
        <taxon>Nephilidae</taxon>
        <taxon>Nephila</taxon>
    </lineage>
</organism>
<reference evidence="1" key="1">
    <citation type="submission" date="2020-08" db="EMBL/GenBank/DDBJ databases">
        <title>Multicomponent nature underlies the extraordinary mechanical properties of spider dragline silk.</title>
        <authorList>
            <person name="Kono N."/>
            <person name="Nakamura H."/>
            <person name="Mori M."/>
            <person name="Yoshida Y."/>
            <person name="Ohtoshi R."/>
            <person name="Malay A.D."/>
            <person name="Moran D.A.P."/>
            <person name="Tomita M."/>
            <person name="Numata K."/>
            <person name="Arakawa K."/>
        </authorList>
    </citation>
    <scope>NUCLEOTIDE SEQUENCE</scope>
</reference>
<dbReference type="EMBL" id="BMAW01016119">
    <property type="protein sequence ID" value="GFT47233.1"/>
    <property type="molecule type" value="Genomic_DNA"/>
</dbReference>
<sequence>MVTKSRSLPERNRQKTKMIPAQKLPSALITRAAGIFPRGFYVLDVLNGAKGNSKFRLRISMGMDLEKSNSSVFQLNEVSSVAFHVSKCHEY</sequence>
<name>A0A8X6P4L5_NEPPI</name>
<dbReference type="AlphaFoldDB" id="A0A8X6P4L5"/>
<evidence type="ECO:0000313" key="1">
    <source>
        <dbReference type="EMBL" id="GFT47233.1"/>
    </source>
</evidence>
<keyword evidence="2" id="KW-1185">Reference proteome</keyword>
<evidence type="ECO:0000313" key="2">
    <source>
        <dbReference type="Proteomes" id="UP000887013"/>
    </source>
</evidence>
<accession>A0A8X6P4L5</accession>